<dbReference type="EMBL" id="VSSQ01068488">
    <property type="protein sequence ID" value="MPN20671.1"/>
    <property type="molecule type" value="Genomic_DNA"/>
</dbReference>
<sequence length="136" mass="15766">MVFSSFKRRNSRIRVESHSMVRLSERISFICSIASERIYSGRSCINSSHDSSIFQIPSNPSLSICSLLISILFLALYFGRDVAHFGNSFLTQIFCLKSMFLVNEALFPLWKITFQFQQQSGESIHFLRHLLEIFCR</sequence>
<feature type="transmembrane region" description="Helical" evidence="1">
    <location>
        <begin position="90"/>
        <end position="110"/>
    </location>
</feature>
<dbReference type="AlphaFoldDB" id="A0A645G1H8"/>
<evidence type="ECO:0000256" key="1">
    <source>
        <dbReference type="SAM" id="Phobius"/>
    </source>
</evidence>
<protein>
    <submittedName>
        <fullName evidence="2">Uncharacterized protein</fullName>
    </submittedName>
</protein>
<proteinExistence type="predicted"/>
<name>A0A645G1H8_9ZZZZ</name>
<keyword evidence="1" id="KW-0472">Membrane</keyword>
<gene>
    <name evidence="2" type="ORF">SDC9_168050</name>
</gene>
<evidence type="ECO:0000313" key="2">
    <source>
        <dbReference type="EMBL" id="MPN20671.1"/>
    </source>
</evidence>
<comment type="caution">
    <text evidence="2">The sequence shown here is derived from an EMBL/GenBank/DDBJ whole genome shotgun (WGS) entry which is preliminary data.</text>
</comment>
<accession>A0A645G1H8</accession>
<keyword evidence="1" id="KW-0812">Transmembrane</keyword>
<keyword evidence="1" id="KW-1133">Transmembrane helix</keyword>
<reference evidence="2" key="1">
    <citation type="submission" date="2019-08" db="EMBL/GenBank/DDBJ databases">
        <authorList>
            <person name="Kucharzyk K."/>
            <person name="Murdoch R.W."/>
            <person name="Higgins S."/>
            <person name="Loffler F."/>
        </authorList>
    </citation>
    <scope>NUCLEOTIDE SEQUENCE</scope>
</reference>
<organism evidence="2">
    <name type="scientific">bioreactor metagenome</name>
    <dbReference type="NCBI Taxonomy" id="1076179"/>
    <lineage>
        <taxon>unclassified sequences</taxon>
        <taxon>metagenomes</taxon>
        <taxon>ecological metagenomes</taxon>
    </lineage>
</organism>
<feature type="transmembrane region" description="Helical" evidence="1">
    <location>
        <begin position="61"/>
        <end position="78"/>
    </location>
</feature>